<evidence type="ECO:0000313" key="2">
    <source>
        <dbReference type="Proteomes" id="UP001626550"/>
    </source>
</evidence>
<name>A0ABD2PY62_9PLAT</name>
<evidence type="ECO:0000313" key="1">
    <source>
        <dbReference type="EMBL" id="KAL3312359.1"/>
    </source>
</evidence>
<dbReference type="Proteomes" id="UP001626550">
    <property type="component" value="Unassembled WGS sequence"/>
</dbReference>
<keyword evidence="2" id="KW-1185">Reference proteome</keyword>
<organism evidence="1 2">
    <name type="scientific">Cichlidogyrus casuarinus</name>
    <dbReference type="NCBI Taxonomy" id="1844966"/>
    <lineage>
        <taxon>Eukaryota</taxon>
        <taxon>Metazoa</taxon>
        <taxon>Spiralia</taxon>
        <taxon>Lophotrochozoa</taxon>
        <taxon>Platyhelminthes</taxon>
        <taxon>Monogenea</taxon>
        <taxon>Monopisthocotylea</taxon>
        <taxon>Dactylogyridea</taxon>
        <taxon>Ancyrocephalidae</taxon>
        <taxon>Cichlidogyrus</taxon>
    </lineage>
</organism>
<gene>
    <name evidence="1" type="ORF">Ciccas_009049</name>
</gene>
<reference evidence="1 2" key="1">
    <citation type="submission" date="2024-11" db="EMBL/GenBank/DDBJ databases">
        <title>Adaptive evolution of stress response genes in parasites aligns with host niche diversity.</title>
        <authorList>
            <person name="Hahn C."/>
            <person name="Resl P."/>
        </authorList>
    </citation>
    <scope>NUCLEOTIDE SEQUENCE [LARGE SCALE GENOMIC DNA]</scope>
    <source>
        <strain evidence="1">EGGRZ-B1_66</strain>
        <tissue evidence="1">Body</tissue>
    </source>
</reference>
<comment type="caution">
    <text evidence="1">The sequence shown here is derived from an EMBL/GenBank/DDBJ whole genome shotgun (WGS) entry which is preliminary data.</text>
</comment>
<dbReference type="EMBL" id="JBJKFK010001730">
    <property type="protein sequence ID" value="KAL3312359.1"/>
    <property type="molecule type" value="Genomic_DNA"/>
</dbReference>
<accession>A0ABD2PY62</accession>
<dbReference type="AlphaFoldDB" id="A0ABD2PY62"/>
<proteinExistence type="predicted"/>
<protein>
    <submittedName>
        <fullName evidence="1">Uncharacterized protein</fullName>
    </submittedName>
</protein>
<sequence length="139" mass="16163">MKHDKSDAKILRWFEKTWAALNAEWATLKDEKINPFDHHHFNSNNSSDLFASLQAIMSNEKLFRVLITEHALEVVRAHIFSVLEVKPEDLELLNYHFFNKDHPNVQSVSKAVEDPHQGAFLTQQLKGVFHRALNLLNLH</sequence>